<dbReference type="Proteomes" id="UP000076871">
    <property type="component" value="Unassembled WGS sequence"/>
</dbReference>
<dbReference type="EMBL" id="KV427664">
    <property type="protein sequence ID" value="KZT01466.1"/>
    <property type="molecule type" value="Genomic_DNA"/>
</dbReference>
<dbReference type="AlphaFoldDB" id="A0A165BQG2"/>
<keyword evidence="2" id="KW-1185">Reference proteome</keyword>
<proteinExistence type="predicted"/>
<dbReference type="GeneID" id="63819654"/>
<sequence>MCRKYCATIIALIGLISTDRRRAKRDIRACSKAITISYLNYARISYYYLDVMKKYDRTEPKKSHVHIKSGFIHARALPRVDPLNSQKVRPSV</sequence>
<reference evidence="1 2" key="1">
    <citation type="journal article" date="2016" name="Mol. Biol. Evol.">
        <title>Comparative Genomics of Early-Diverging Mushroom-Forming Fungi Provides Insights into the Origins of Lignocellulose Decay Capabilities.</title>
        <authorList>
            <person name="Nagy L.G."/>
            <person name="Riley R."/>
            <person name="Tritt A."/>
            <person name="Adam C."/>
            <person name="Daum C."/>
            <person name="Floudas D."/>
            <person name="Sun H."/>
            <person name="Yadav J.S."/>
            <person name="Pangilinan J."/>
            <person name="Larsson K.H."/>
            <person name="Matsuura K."/>
            <person name="Barry K."/>
            <person name="Labutti K."/>
            <person name="Kuo R."/>
            <person name="Ohm R.A."/>
            <person name="Bhattacharya S.S."/>
            <person name="Shirouzu T."/>
            <person name="Yoshinaga Y."/>
            <person name="Martin F.M."/>
            <person name="Grigoriev I.V."/>
            <person name="Hibbett D.S."/>
        </authorList>
    </citation>
    <scope>NUCLEOTIDE SEQUENCE [LARGE SCALE GENOMIC DNA]</scope>
    <source>
        <strain evidence="1 2">93-53</strain>
    </source>
</reference>
<accession>A0A165BQG2</accession>
<dbReference type="RefSeq" id="XP_040759206.1">
    <property type="nucleotide sequence ID" value="XM_040902623.1"/>
</dbReference>
<organism evidence="1 2">
    <name type="scientific">Laetiporus sulphureus 93-53</name>
    <dbReference type="NCBI Taxonomy" id="1314785"/>
    <lineage>
        <taxon>Eukaryota</taxon>
        <taxon>Fungi</taxon>
        <taxon>Dikarya</taxon>
        <taxon>Basidiomycota</taxon>
        <taxon>Agaricomycotina</taxon>
        <taxon>Agaricomycetes</taxon>
        <taxon>Polyporales</taxon>
        <taxon>Laetiporus</taxon>
    </lineage>
</organism>
<gene>
    <name evidence="1" type="ORF">LAESUDRAFT_477973</name>
</gene>
<evidence type="ECO:0000313" key="2">
    <source>
        <dbReference type="Proteomes" id="UP000076871"/>
    </source>
</evidence>
<name>A0A165BQG2_9APHY</name>
<evidence type="ECO:0000313" key="1">
    <source>
        <dbReference type="EMBL" id="KZT01466.1"/>
    </source>
</evidence>
<protein>
    <submittedName>
        <fullName evidence="1">Uncharacterized protein</fullName>
    </submittedName>
</protein>
<dbReference type="InParanoid" id="A0A165BQG2"/>